<proteinExistence type="predicted"/>
<sequence>MNRIKSLDGLRAISIILVLIGHCRPTMPPVLAQSLLFDILPGGALGVNIFFVISGYLITRLLIAEKNKTGRNSLKQFYLRRILRIFPVFYLYILVIILLKVFFMPDIINGFTTVAVAGLYLWNYAVFFHFDPGPIGGWFLGHFWSLAMEEQFYLLWPLAFVLAASLKKLKKAVVVIILLMPVIRVGSYFLVPMIRPEIGLMLHTAGDYILTGCLGALIEMSPEFEARYLKYVKSKLIVIVAFFCLLVIDPVLTHYFAGAYNLSVGMSANNLFILIILFWSMYVPSWFQRMLNKKLMVRIGLLSYSLYIWQQLILTPHMDTWLNKFPQNLVVVFLIALLSYHVVEKPVLRLKERFKAV</sequence>
<feature type="transmembrane region" description="Helical" evidence="1">
    <location>
        <begin position="236"/>
        <end position="256"/>
    </location>
</feature>
<name>A0A7K1XZR3_9SPHI</name>
<dbReference type="InterPro" id="IPR002656">
    <property type="entry name" value="Acyl_transf_3_dom"/>
</dbReference>
<organism evidence="3 4">
    <name type="scientific">Hufsiella ginkgonis</name>
    <dbReference type="NCBI Taxonomy" id="2695274"/>
    <lineage>
        <taxon>Bacteria</taxon>
        <taxon>Pseudomonadati</taxon>
        <taxon>Bacteroidota</taxon>
        <taxon>Sphingobacteriia</taxon>
        <taxon>Sphingobacteriales</taxon>
        <taxon>Sphingobacteriaceae</taxon>
        <taxon>Hufsiella</taxon>
    </lineage>
</organism>
<feature type="transmembrane region" description="Helical" evidence="1">
    <location>
        <begin position="42"/>
        <end position="63"/>
    </location>
</feature>
<evidence type="ECO:0000313" key="3">
    <source>
        <dbReference type="EMBL" id="MXV16026.1"/>
    </source>
</evidence>
<feature type="domain" description="Acyltransferase 3" evidence="2">
    <location>
        <begin position="5"/>
        <end position="337"/>
    </location>
</feature>
<feature type="transmembrane region" description="Helical" evidence="1">
    <location>
        <begin position="172"/>
        <end position="191"/>
    </location>
</feature>
<feature type="transmembrane region" description="Helical" evidence="1">
    <location>
        <begin position="262"/>
        <end position="283"/>
    </location>
</feature>
<keyword evidence="1" id="KW-0812">Transmembrane</keyword>
<dbReference type="InterPro" id="IPR050879">
    <property type="entry name" value="Acyltransferase_3"/>
</dbReference>
<dbReference type="Proteomes" id="UP000451233">
    <property type="component" value="Unassembled WGS sequence"/>
</dbReference>
<reference evidence="3 4" key="1">
    <citation type="submission" date="2019-11" db="EMBL/GenBank/DDBJ databases">
        <title>Pedobacter sp. HMF7056 Genome sequencing and assembly.</title>
        <authorList>
            <person name="Kang H."/>
            <person name="Kim H."/>
            <person name="Joh K."/>
        </authorList>
    </citation>
    <scope>NUCLEOTIDE SEQUENCE [LARGE SCALE GENOMIC DNA]</scope>
    <source>
        <strain evidence="3 4">HMF7056</strain>
    </source>
</reference>
<dbReference type="Pfam" id="PF01757">
    <property type="entry name" value="Acyl_transf_3"/>
    <property type="match status" value="1"/>
</dbReference>
<evidence type="ECO:0000256" key="1">
    <source>
        <dbReference type="SAM" id="Phobius"/>
    </source>
</evidence>
<dbReference type="PANTHER" id="PTHR23028:SF53">
    <property type="entry name" value="ACYL_TRANSF_3 DOMAIN-CONTAINING PROTEIN"/>
    <property type="match status" value="1"/>
</dbReference>
<dbReference type="GO" id="GO:0000271">
    <property type="term" value="P:polysaccharide biosynthetic process"/>
    <property type="evidence" value="ECO:0007669"/>
    <property type="project" value="TreeGrafter"/>
</dbReference>
<evidence type="ECO:0000259" key="2">
    <source>
        <dbReference type="Pfam" id="PF01757"/>
    </source>
</evidence>
<dbReference type="RefSeq" id="WP_160906985.1">
    <property type="nucleotide sequence ID" value="NZ_WVHS01000002.1"/>
</dbReference>
<dbReference type="GO" id="GO:0016747">
    <property type="term" value="F:acyltransferase activity, transferring groups other than amino-acyl groups"/>
    <property type="evidence" value="ECO:0007669"/>
    <property type="project" value="InterPro"/>
</dbReference>
<feature type="transmembrane region" description="Helical" evidence="1">
    <location>
        <begin position="325"/>
        <end position="343"/>
    </location>
</feature>
<feature type="transmembrane region" description="Helical" evidence="1">
    <location>
        <begin position="295"/>
        <end position="313"/>
    </location>
</feature>
<dbReference type="GO" id="GO:0016020">
    <property type="term" value="C:membrane"/>
    <property type="evidence" value="ECO:0007669"/>
    <property type="project" value="TreeGrafter"/>
</dbReference>
<gene>
    <name evidence="3" type="ORF">GS398_11990</name>
</gene>
<keyword evidence="4" id="KW-1185">Reference proteome</keyword>
<keyword evidence="3" id="KW-0808">Transferase</keyword>
<dbReference type="EMBL" id="WVHS01000002">
    <property type="protein sequence ID" value="MXV16026.1"/>
    <property type="molecule type" value="Genomic_DNA"/>
</dbReference>
<accession>A0A7K1XZR3</accession>
<feature type="transmembrane region" description="Helical" evidence="1">
    <location>
        <begin position="110"/>
        <end position="130"/>
    </location>
</feature>
<keyword evidence="1" id="KW-0472">Membrane</keyword>
<protein>
    <submittedName>
        <fullName evidence="3">Acyltransferase family protein</fullName>
    </submittedName>
</protein>
<keyword evidence="3" id="KW-0012">Acyltransferase</keyword>
<dbReference type="PANTHER" id="PTHR23028">
    <property type="entry name" value="ACETYLTRANSFERASE"/>
    <property type="match status" value="1"/>
</dbReference>
<dbReference type="AlphaFoldDB" id="A0A7K1XZR3"/>
<evidence type="ECO:0000313" key="4">
    <source>
        <dbReference type="Proteomes" id="UP000451233"/>
    </source>
</evidence>
<feature type="transmembrane region" description="Helical" evidence="1">
    <location>
        <begin position="83"/>
        <end position="104"/>
    </location>
</feature>
<keyword evidence="1" id="KW-1133">Transmembrane helix</keyword>
<comment type="caution">
    <text evidence="3">The sequence shown here is derived from an EMBL/GenBank/DDBJ whole genome shotgun (WGS) entry which is preliminary data.</text>
</comment>